<organism evidence="2 3">
    <name type="scientific">Pseudomonas matsuisoli</name>
    <dbReference type="NCBI Taxonomy" id="1515666"/>
    <lineage>
        <taxon>Bacteria</taxon>
        <taxon>Pseudomonadati</taxon>
        <taxon>Pseudomonadota</taxon>
        <taxon>Gammaproteobacteria</taxon>
        <taxon>Pseudomonadales</taxon>
        <taxon>Pseudomonadaceae</taxon>
        <taxon>Pseudomonas</taxon>
    </lineage>
</organism>
<keyword evidence="3" id="KW-1185">Reference proteome</keyword>
<dbReference type="InterPro" id="IPR013022">
    <property type="entry name" value="Xyl_isomerase-like_TIM-brl"/>
</dbReference>
<dbReference type="AlphaFoldDB" id="A0A917PXD8"/>
<proteinExistence type="predicted"/>
<protein>
    <recommendedName>
        <fullName evidence="1">Xylose isomerase-like TIM barrel domain-containing protein</fullName>
    </recommendedName>
</protein>
<evidence type="ECO:0000259" key="1">
    <source>
        <dbReference type="Pfam" id="PF01261"/>
    </source>
</evidence>
<sequence length="282" mass="31072">MANQIAVSQITTTPLSLEAELALAKRFGYGLELAEKKLPGDPQEADDLLWLIKESDVASVSLQGRVLTPFPTVAMPQPSDPERRLEALMNSVERFAKYWPGLPLVTNTGALASSGNEAYVWEQCIPLYRRLAEHAQSAGMRIALEALAPSMQNRSSILFSFDQARELANEVNHPAFGVCLDMYNSWQDNNLAAAIRAAAGKLFLVQVADWRRPRSYHDRHALGAGKIPLAAIIQKLTSIGYDGPYVLEIFSEGVSNSLWENEARLTDAISTSVQYLRGQLSI</sequence>
<dbReference type="PANTHER" id="PTHR12110">
    <property type="entry name" value="HYDROXYPYRUVATE ISOMERASE"/>
    <property type="match status" value="1"/>
</dbReference>
<dbReference type="SUPFAM" id="SSF51658">
    <property type="entry name" value="Xylose isomerase-like"/>
    <property type="match status" value="1"/>
</dbReference>
<dbReference type="RefSeq" id="WP_188983440.1">
    <property type="nucleotide sequence ID" value="NZ_BMPO01000005.1"/>
</dbReference>
<comment type="caution">
    <text evidence="2">The sequence shown here is derived from an EMBL/GenBank/DDBJ whole genome shotgun (WGS) entry which is preliminary data.</text>
</comment>
<dbReference type="Proteomes" id="UP000635983">
    <property type="component" value="Unassembled WGS sequence"/>
</dbReference>
<dbReference type="InterPro" id="IPR036237">
    <property type="entry name" value="Xyl_isomerase-like_sf"/>
</dbReference>
<feature type="domain" description="Xylose isomerase-like TIM barrel" evidence="1">
    <location>
        <begin position="24"/>
        <end position="264"/>
    </location>
</feature>
<reference evidence="2" key="1">
    <citation type="journal article" date="2014" name="Int. J. Syst. Evol. Microbiol.">
        <title>Complete genome sequence of Corynebacterium casei LMG S-19264T (=DSM 44701T), isolated from a smear-ripened cheese.</title>
        <authorList>
            <consortium name="US DOE Joint Genome Institute (JGI-PGF)"/>
            <person name="Walter F."/>
            <person name="Albersmeier A."/>
            <person name="Kalinowski J."/>
            <person name="Ruckert C."/>
        </authorList>
    </citation>
    <scope>NUCLEOTIDE SEQUENCE</scope>
    <source>
        <strain evidence="2">JCM 30078</strain>
    </source>
</reference>
<dbReference type="Pfam" id="PF01261">
    <property type="entry name" value="AP_endonuc_2"/>
    <property type="match status" value="1"/>
</dbReference>
<reference evidence="2" key="2">
    <citation type="submission" date="2020-09" db="EMBL/GenBank/DDBJ databases">
        <authorList>
            <person name="Sun Q."/>
            <person name="Ohkuma M."/>
        </authorList>
    </citation>
    <scope>NUCLEOTIDE SEQUENCE</scope>
    <source>
        <strain evidence="2">JCM 30078</strain>
    </source>
</reference>
<dbReference type="EMBL" id="BMPO01000005">
    <property type="protein sequence ID" value="GGJ97003.1"/>
    <property type="molecule type" value="Genomic_DNA"/>
</dbReference>
<dbReference type="InterPro" id="IPR050312">
    <property type="entry name" value="IolE/XylAMocC-like"/>
</dbReference>
<accession>A0A917PXD8</accession>
<evidence type="ECO:0000313" key="3">
    <source>
        <dbReference type="Proteomes" id="UP000635983"/>
    </source>
</evidence>
<dbReference type="Gene3D" id="3.20.20.150">
    <property type="entry name" value="Divalent-metal-dependent TIM barrel enzymes"/>
    <property type="match status" value="1"/>
</dbReference>
<evidence type="ECO:0000313" key="2">
    <source>
        <dbReference type="EMBL" id="GGJ97003.1"/>
    </source>
</evidence>
<name>A0A917PXD8_9PSED</name>
<gene>
    <name evidence="2" type="ORF">GCM10009304_23590</name>
</gene>